<dbReference type="eggNOG" id="COG0767">
    <property type="taxonomic scope" value="Bacteria"/>
</dbReference>
<reference evidence="2 3" key="1">
    <citation type="journal article" date="2012" name="Proc. Natl. Acad. Sci. U.S.A.">
        <title>Genome and physiology of a model Epsilonproteobacterium responsible for sulfide detoxification in marine oxygen depletion zones.</title>
        <authorList>
            <person name="Grote J."/>
            <person name="Schott T."/>
            <person name="Bruckner C.G."/>
            <person name="Glockner F.O."/>
            <person name="Jost G."/>
            <person name="Teeling H."/>
            <person name="Labrenz M."/>
            <person name="Jurgens K."/>
        </authorList>
    </citation>
    <scope>NUCLEOTIDE SEQUENCE [LARGE SCALE GENOMIC DNA]</scope>
    <source>
        <strain evidence="2 3">GD1</strain>
    </source>
</reference>
<dbReference type="Pfam" id="PF02405">
    <property type="entry name" value="MlaE"/>
    <property type="match status" value="1"/>
</dbReference>
<keyword evidence="3" id="KW-1185">Reference proteome</keyword>
<dbReference type="Proteomes" id="UP000006431">
    <property type="component" value="Unassembled WGS sequence"/>
</dbReference>
<dbReference type="InterPro" id="IPR030802">
    <property type="entry name" value="Permease_MalE"/>
</dbReference>
<dbReference type="RefSeq" id="WP_008338949.1">
    <property type="nucleotide sequence ID" value="NZ_AFRZ01000001.1"/>
</dbReference>
<evidence type="ECO:0000313" key="3">
    <source>
        <dbReference type="Proteomes" id="UP000006431"/>
    </source>
</evidence>
<gene>
    <name evidence="2" type="ORF">SMGD1_0962</name>
</gene>
<dbReference type="PATRIC" id="fig|929558.5.peg.958"/>
<dbReference type="PANTHER" id="PTHR30188:SF4">
    <property type="entry name" value="PROTEIN TRIGALACTOSYLDIACYLGLYCEROL 1, CHLOROPLASTIC"/>
    <property type="match status" value="1"/>
</dbReference>
<dbReference type="PANTHER" id="PTHR30188">
    <property type="entry name" value="ABC TRANSPORTER PERMEASE PROTEIN-RELATED"/>
    <property type="match status" value="1"/>
</dbReference>
<feature type="transmembrane region" description="Helical" evidence="1">
    <location>
        <begin position="152"/>
        <end position="181"/>
    </location>
</feature>
<dbReference type="AlphaFoldDB" id="B6BLU0"/>
<sequence length="262" mass="29426">MVLRFIEGIGDKTISMMSSFYEALRFTSLCLLHMIQPSSYNPAMRMVLTKQIYFTTVQIIPLFMTMAILFGSVIIGVVIALATQYNLQDEIGSIIITFVIDEFSPFFTALLISLRSGAAVNTEIAVMNVNKELNTLEKYKIDLIDYLFLPRIISGMISAVSLSILFAVIMLSSGYIFTLFYMNMDFHTYKYILISAIEFKDLVVLLIKSMAFGFVTMLIPIYSGLKTTSAYTAIPVSVLNGMVKLFIALFFIEVLSLLLQSL</sequence>
<dbReference type="STRING" id="929558.SMGD1_0962"/>
<dbReference type="EMBL" id="AFRZ01000001">
    <property type="protein sequence ID" value="EHP29488.1"/>
    <property type="molecule type" value="Genomic_DNA"/>
</dbReference>
<feature type="transmembrane region" description="Helical" evidence="1">
    <location>
        <begin position="242"/>
        <end position="259"/>
    </location>
</feature>
<evidence type="ECO:0000313" key="2">
    <source>
        <dbReference type="EMBL" id="EHP29488.1"/>
    </source>
</evidence>
<keyword evidence="1" id="KW-0472">Membrane</keyword>
<accession>B6BLU0</accession>
<feature type="transmembrane region" description="Helical" evidence="1">
    <location>
        <begin position="202"/>
        <end position="222"/>
    </location>
</feature>
<accession>H1FXY1</accession>
<feature type="transmembrane region" description="Helical" evidence="1">
    <location>
        <begin position="94"/>
        <end position="114"/>
    </location>
</feature>
<organism evidence="2 3">
    <name type="scientific">Sulfurimonas gotlandica (strain DSM 19862 / JCM 16533 / GD1)</name>
    <dbReference type="NCBI Taxonomy" id="929558"/>
    <lineage>
        <taxon>Bacteria</taxon>
        <taxon>Pseudomonadati</taxon>
        <taxon>Campylobacterota</taxon>
        <taxon>Epsilonproteobacteria</taxon>
        <taxon>Campylobacterales</taxon>
        <taxon>Sulfurimonadaceae</taxon>
        <taxon>Sulfurimonas</taxon>
    </lineage>
</organism>
<dbReference type="HOGENOM" id="CLU_045686_3_0_7"/>
<dbReference type="OrthoDB" id="9805022at2"/>
<name>B6BLU0_SULGG</name>
<comment type="caution">
    <text evidence="2">The sequence shown here is derived from an EMBL/GenBank/DDBJ whole genome shotgun (WGS) entry which is preliminary data.</text>
</comment>
<protein>
    <submittedName>
        <fullName evidence="2">ABC-type transport system, permease component</fullName>
    </submittedName>
</protein>
<evidence type="ECO:0000256" key="1">
    <source>
        <dbReference type="SAM" id="Phobius"/>
    </source>
</evidence>
<feature type="transmembrane region" description="Helical" evidence="1">
    <location>
        <begin position="59"/>
        <end position="82"/>
    </location>
</feature>
<dbReference type="GO" id="GO:0005548">
    <property type="term" value="F:phospholipid transporter activity"/>
    <property type="evidence" value="ECO:0007669"/>
    <property type="project" value="TreeGrafter"/>
</dbReference>
<keyword evidence="1" id="KW-1133">Transmembrane helix</keyword>
<keyword evidence="1" id="KW-0812">Transmembrane</keyword>
<dbReference type="GO" id="GO:0043190">
    <property type="term" value="C:ATP-binding cassette (ABC) transporter complex"/>
    <property type="evidence" value="ECO:0007669"/>
    <property type="project" value="InterPro"/>
</dbReference>
<proteinExistence type="predicted"/>